<keyword evidence="13" id="KW-1185">Reference proteome</keyword>
<dbReference type="GO" id="GO:0098797">
    <property type="term" value="C:plasma membrane protein complex"/>
    <property type="evidence" value="ECO:0007669"/>
    <property type="project" value="TreeGrafter"/>
</dbReference>
<keyword evidence="5" id="KW-0997">Cell inner membrane</keyword>
<dbReference type="PANTHER" id="PTHR33446">
    <property type="entry name" value="PROTEIN TONB-RELATED"/>
    <property type="match status" value="1"/>
</dbReference>
<dbReference type="Gene3D" id="3.30.1150.10">
    <property type="match status" value="1"/>
</dbReference>
<comment type="similarity">
    <text evidence="2">Belongs to the TonB family.</text>
</comment>
<evidence type="ECO:0000256" key="7">
    <source>
        <dbReference type="ARBA" id="ARBA00022927"/>
    </source>
</evidence>
<comment type="caution">
    <text evidence="12">The sequence shown here is derived from an EMBL/GenBank/DDBJ whole genome shotgun (WGS) entry which is preliminary data.</text>
</comment>
<evidence type="ECO:0000256" key="2">
    <source>
        <dbReference type="ARBA" id="ARBA00006555"/>
    </source>
</evidence>
<evidence type="ECO:0000256" key="4">
    <source>
        <dbReference type="ARBA" id="ARBA00022475"/>
    </source>
</evidence>
<evidence type="ECO:0000256" key="8">
    <source>
        <dbReference type="ARBA" id="ARBA00022989"/>
    </source>
</evidence>
<keyword evidence="3" id="KW-0813">Transport</keyword>
<evidence type="ECO:0000256" key="1">
    <source>
        <dbReference type="ARBA" id="ARBA00004383"/>
    </source>
</evidence>
<dbReference type="GO" id="GO:0031992">
    <property type="term" value="F:energy transducer activity"/>
    <property type="evidence" value="ECO:0007669"/>
    <property type="project" value="TreeGrafter"/>
</dbReference>
<keyword evidence="6 10" id="KW-0812">Transmembrane</keyword>
<dbReference type="NCBIfam" id="TIGR01352">
    <property type="entry name" value="tonB_Cterm"/>
    <property type="match status" value="1"/>
</dbReference>
<dbReference type="GO" id="GO:0015031">
    <property type="term" value="P:protein transport"/>
    <property type="evidence" value="ECO:0007669"/>
    <property type="project" value="UniProtKB-KW"/>
</dbReference>
<dbReference type="AlphaFoldDB" id="A0A7K0KB25"/>
<dbReference type="InterPro" id="IPR051045">
    <property type="entry name" value="TonB-dependent_transducer"/>
</dbReference>
<dbReference type="GO" id="GO:0055085">
    <property type="term" value="P:transmembrane transport"/>
    <property type="evidence" value="ECO:0007669"/>
    <property type="project" value="InterPro"/>
</dbReference>
<evidence type="ECO:0000259" key="11">
    <source>
        <dbReference type="PROSITE" id="PS52015"/>
    </source>
</evidence>
<evidence type="ECO:0000313" key="12">
    <source>
        <dbReference type="EMBL" id="MST83126.1"/>
    </source>
</evidence>
<keyword evidence="7" id="KW-0653">Protein transport</keyword>
<evidence type="ECO:0000256" key="5">
    <source>
        <dbReference type="ARBA" id="ARBA00022519"/>
    </source>
</evidence>
<evidence type="ECO:0000256" key="9">
    <source>
        <dbReference type="ARBA" id="ARBA00023136"/>
    </source>
</evidence>
<dbReference type="InterPro" id="IPR006260">
    <property type="entry name" value="TonB/TolA_C"/>
</dbReference>
<feature type="transmembrane region" description="Helical" evidence="10">
    <location>
        <begin position="18"/>
        <end position="36"/>
    </location>
</feature>
<comment type="subcellular location">
    <subcellularLocation>
        <location evidence="1">Cell inner membrane</location>
        <topology evidence="1">Single-pass membrane protein</topology>
        <orientation evidence="1">Periplasmic side</orientation>
    </subcellularLocation>
</comment>
<keyword evidence="9 10" id="KW-0472">Membrane</keyword>
<gene>
    <name evidence="12" type="ORF">FYJ73_00230</name>
</gene>
<dbReference type="SUPFAM" id="SSF74653">
    <property type="entry name" value="TolA/TonB C-terminal domain"/>
    <property type="match status" value="1"/>
</dbReference>
<evidence type="ECO:0000313" key="13">
    <source>
        <dbReference type="Proteomes" id="UP000438914"/>
    </source>
</evidence>
<proteinExistence type="inferred from homology"/>
<feature type="domain" description="TonB C-terminal" evidence="11">
    <location>
        <begin position="145"/>
        <end position="234"/>
    </location>
</feature>
<dbReference type="Pfam" id="PF03544">
    <property type="entry name" value="TonB_C"/>
    <property type="match status" value="1"/>
</dbReference>
<dbReference type="PANTHER" id="PTHR33446:SF2">
    <property type="entry name" value="PROTEIN TONB"/>
    <property type="match status" value="1"/>
</dbReference>
<organism evidence="12 13">
    <name type="scientific">Hallella mizrahii</name>
    <dbReference type="NCBI Taxonomy" id="2606637"/>
    <lineage>
        <taxon>Bacteria</taxon>
        <taxon>Pseudomonadati</taxon>
        <taxon>Bacteroidota</taxon>
        <taxon>Bacteroidia</taxon>
        <taxon>Bacteroidales</taxon>
        <taxon>Prevotellaceae</taxon>
        <taxon>Hallella</taxon>
    </lineage>
</organism>
<keyword evidence="4" id="KW-1003">Cell membrane</keyword>
<dbReference type="Proteomes" id="UP000438914">
    <property type="component" value="Unassembled WGS sequence"/>
</dbReference>
<name>A0A7K0KB25_9BACT</name>
<dbReference type="RefSeq" id="WP_154532411.1">
    <property type="nucleotide sequence ID" value="NZ_VUNG01000001.1"/>
</dbReference>
<evidence type="ECO:0000256" key="6">
    <source>
        <dbReference type="ARBA" id="ARBA00022692"/>
    </source>
</evidence>
<accession>A0A7K0KB25</accession>
<dbReference type="PROSITE" id="PS52015">
    <property type="entry name" value="TONB_CTD"/>
    <property type="match status" value="1"/>
</dbReference>
<reference evidence="12 13" key="1">
    <citation type="submission" date="2019-08" db="EMBL/GenBank/DDBJ databases">
        <title>In-depth cultivation of the pig gut microbiome towards novel bacterial diversity and tailored functional studies.</title>
        <authorList>
            <person name="Wylensek D."/>
            <person name="Hitch T.C.A."/>
            <person name="Clavel T."/>
        </authorList>
    </citation>
    <scope>NUCLEOTIDE SEQUENCE [LARGE SCALE GENOMIC DNA]</scope>
    <source>
        <strain evidence="12 13">LKV-178-WT-2A</strain>
    </source>
</reference>
<sequence>METKKSDKANLEQHRGEYFLMGLIFALALLFTALEYTTRPQNAADDSDLSDDMTEEMDMKPAMDMKDMISAAPAPASKSITDNVKTVEHTSNSTDQIAPVTSKLLIGDGQGVAKDANVTEALPQITTNKDSLEEKTLEQLPEFPGGIVEFMKWLTRNLHYPPLARQQKIEGKVVVSFIINADGSIASPKVQKSAHPMLDAEALRVIKMMPKWKPGIMNGKPCRTMFAIPVNFVI</sequence>
<protein>
    <submittedName>
        <fullName evidence="12">Energy transducer TonB</fullName>
    </submittedName>
</protein>
<dbReference type="EMBL" id="VUNG01000001">
    <property type="protein sequence ID" value="MST83126.1"/>
    <property type="molecule type" value="Genomic_DNA"/>
</dbReference>
<evidence type="ECO:0000256" key="10">
    <source>
        <dbReference type="SAM" id="Phobius"/>
    </source>
</evidence>
<keyword evidence="8 10" id="KW-1133">Transmembrane helix</keyword>
<evidence type="ECO:0000256" key="3">
    <source>
        <dbReference type="ARBA" id="ARBA00022448"/>
    </source>
</evidence>
<dbReference type="InterPro" id="IPR037682">
    <property type="entry name" value="TonB_C"/>
</dbReference>